<dbReference type="InterPro" id="IPR020471">
    <property type="entry name" value="AKR"/>
</dbReference>
<dbReference type="AlphaFoldDB" id="A0A1G8EFT1"/>
<dbReference type="GO" id="GO:0016491">
    <property type="term" value="F:oxidoreductase activity"/>
    <property type="evidence" value="ECO:0007669"/>
    <property type="project" value="InterPro"/>
</dbReference>
<keyword evidence="3" id="KW-1185">Reference proteome</keyword>
<evidence type="ECO:0000259" key="1">
    <source>
        <dbReference type="Pfam" id="PF00248"/>
    </source>
</evidence>
<dbReference type="SUPFAM" id="SSF51430">
    <property type="entry name" value="NAD(P)-linked oxidoreductase"/>
    <property type="match status" value="1"/>
</dbReference>
<dbReference type="OrthoDB" id="9768851at2"/>
<dbReference type="InterPro" id="IPR036812">
    <property type="entry name" value="NAD(P)_OxRdtase_dom_sf"/>
</dbReference>
<evidence type="ECO:0000313" key="3">
    <source>
        <dbReference type="Proteomes" id="UP000182894"/>
    </source>
</evidence>
<dbReference type="STRING" id="89065.SAMN05216605_107345"/>
<sequence length="338" mass="37269">MQITETRSLIGGSIEIGVFGLGCSQVGGLFQEVSLLQSSQTLEAAWDRGIRYFDTAPFYGYSRSERRVGTSLSERTRTDFILSTKAGRLLVPDDSVRRGDDGWANPLPFRPRYDYSYDGIRRSHDDSLQRLGLSKIDILYVHDIGRMTHGELHDHYWQQLTKGGGFRALEALRKDGTVAAVGLGVNEWEVVQDSMNECKLDCTLLAGRYTLLEQESLKPLMNICLAQGNAIVIGGVFNSGILAGGKHFDYGEAPAAVVKRVEALKSVCQEYDVALPAAALQFPMAHPAVVSCVVGTRTTQQLERSIQWFEQSIPDAFWEALVEQGLIDPESPLPKGAL</sequence>
<dbReference type="PANTHER" id="PTHR42686">
    <property type="entry name" value="GH17980P-RELATED"/>
    <property type="match status" value="1"/>
</dbReference>
<dbReference type="GO" id="GO:0005829">
    <property type="term" value="C:cytosol"/>
    <property type="evidence" value="ECO:0007669"/>
    <property type="project" value="TreeGrafter"/>
</dbReference>
<dbReference type="PANTHER" id="PTHR42686:SF1">
    <property type="entry name" value="GH17980P-RELATED"/>
    <property type="match status" value="1"/>
</dbReference>
<accession>A0A1G8EFT1</accession>
<dbReference type="RefSeq" id="WP_074753481.1">
    <property type="nucleotide sequence ID" value="NZ_FNCO01000007.1"/>
</dbReference>
<dbReference type="Pfam" id="PF00248">
    <property type="entry name" value="Aldo_ket_red"/>
    <property type="match status" value="1"/>
</dbReference>
<reference evidence="3" key="1">
    <citation type="submission" date="2016-10" db="EMBL/GenBank/DDBJ databases">
        <authorList>
            <person name="Varghese N."/>
            <person name="Submissions S."/>
        </authorList>
    </citation>
    <scope>NUCLEOTIDE SEQUENCE [LARGE SCALE GENOMIC DNA]</scope>
    <source>
        <strain evidence="3">ATCC 700689</strain>
    </source>
</reference>
<organism evidence="2 3">
    <name type="scientific">Pseudomonas abietaniphila</name>
    <dbReference type="NCBI Taxonomy" id="89065"/>
    <lineage>
        <taxon>Bacteria</taxon>
        <taxon>Pseudomonadati</taxon>
        <taxon>Pseudomonadota</taxon>
        <taxon>Gammaproteobacteria</taxon>
        <taxon>Pseudomonadales</taxon>
        <taxon>Pseudomonadaceae</taxon>
        <taxon>Pseudomonas</taxon>
    </lineage>
</organism>
<dbReference type="EMBL" id="FNCO01000007">
    <property type="protein sequence ID" value="SDH68775.1"/>
    <property type="molecule type" value="Genomic_DNA"/>
</dbReference>
<dbReference type="InterPro" id="IPR023210">
    <property type="entry name" value="NADP_OxRdtase_dom"/>
</dbReference>
<protein>
    <submittedName>
        <fullName evidence="2">D-threo-aldose 1-dehydrogenase</fullName>
    </submittedName>
</protein>
<dbReference type="Proteomes" id="UP000182894">
    <property type="component" value="Unassembled WGS sequence"/>
</dbReference>
<feature type="domain" description="NADP-dependent oxidoreductase" evidence="1">
    <location>
        <begin position="20"/>
        <end position="321"/>
    </location>
</feature>
<evidence type="ECO:0000313" key="2">
    <source>
        <dbReference type="EMBL" id="SDH68775.1"/>
    </source>
</evidence>
<gene>
    <name evidence="2" type="ORF">SAMN05216605_107345</name>
</gene>
<name>A0A1G8EFT1_9PSED</name>
<dbReference type="Gene3D" id="3.20.20.100">
    <property type="entry name" value="NADP-dependent oxidoreductase domain"/>
    <property type="match status" value="1"/>
</dbReference>
<proteinExistence type="predicted"/>